<evidence type="ECO:0000313" key="3">
    <source>
        <dbReference type="EnsemblPlants" id="OPUNC10G03070.1"/>
    </source>
</evidence>
<dbReference type="Pfam" id="PF02797">
    <property type="entry name" value="Chal_sti_synt_C"/>
    <property type="match status" value="1"/>
</dbReference>
<dbReference type="InterPro" id="IPR011141">
    <property type="entry name" value="Polyketide_synthase_type-III"/>
</dbReference>
<accession>A0A0E0M5V0</accession>
<feature type="domain" description="Chalcone/stilbene synthase C-terminal" evidence="2">
    <location>
        <begin position="2"/>
        <end position="134"/>
    </location>
</feature>
<reference evidence="3" key="1">
    <citation type="submission" date="2015-04" db="UniProtKB">
        <authorList>
            <consortium name="EnsemblPlants"/>
        </authorList>
    </citation>
    <scope>IDENTIFICATION</scope>
</reference>
<dbReference type="Gramene" id="OPUNC10G03070.1">
    <property type="protein sequence ID" value="OPUNC10G03070.1"/>
    <property type="gene ID" value="OPUNC10G03070"/>
</dbReference>
<dbReference type="InterPro" id="IPR016039">
    <property type="entry name" value="Thiolase-like"/>
</dbReference>
<dbReference type="STRING" id="4537.A0A0E0M5V0"/>
<dbReference type="AlphaFoldDB" id="A0A0E0M5V0"/>
<comment type="similarity">
    <text evidence="1">Belongs to the thiolase-like superfamily. Chalcone/stilbene synthases family.</text>
</comment>
<sequence length="157" mass="17568">MQVTGSGIDFNLSIQVWSLIKDNIQQSLLESFQSIGNTDPDYWKNLFHLFQVVHPGGHAILDNIEGKLKLQPLKLAASHQVLRQFGNMSGATIAFVLDKLCHHPEKEEDESHKAEWGVMLVFGPGITIETIVLRNPLARGQAKLITTFQEKNANQII</sequence>
<evidence type="ECO:0000259" key="2">
    <source>
        <dbReference type="Pfam" id="PF02797"/>
    </source>
</evidence>
<dbReference type="GO" id="GO:0030639">
    <property type="term" value="P:polyketide biosynthetic process"/>
    <property type="evidence" value="ECO:0007669"/>
    <property type="project" value="TreeGrafter"/>
</dbReference>
<protein>
    <recommendedName>
        <fullName evidence="2">Chalcone/stilbene synthase C-terminal domain-containing protein</fullName>
    </recommendedName>
</protein>
<dbReference type="Proteomes" id="UP000026962">
    <property type="component" value="Chromosome 10"/>
</dbReference>
<organism evidence="3">
    <name type="scientific">Oryza punctata</name>
    <name type="common">Red rice</name>
    <dbReference type="NCBI Taxonomy" id="4537"/>
    <lineage>
        <taxon>Eukaryota</taxon>
        <taxon>Viridiplantae</taxon>
        <taxon>Streptophyta</taxon>
        <taxon>Embryophyta</taxon>
        <taxon>Tracheophyta</taxon>
        <taxon>Spermatophyta</taxon>
        <taxon>Magnoliopsida</taxon>
        <taxon>Liliopsida</taxon>
        <taxon>Poales</taxon>
        <taxon>Poaceae</taxon>
        <taxon>BOP clade</taxon>
        <taxon>Oryzoideae</taxon>
        <taxon>Oryzeae</taxon>
        <taxon>Oryzinae</taxon>
        <taxon>Oryza</taxon>
    </lineage>
</organism>
<evidence type="ECO:0000256" key="1">
    <source>
        <dbReference type="ARBA" id="ARBA00005531"/>
    </source>
</evidence>
<keyword evidence="4" id="KW-1185">Reference proteome</keyword>
<dbReference type="Gene3D" id="3.40.47.10">
    <property type="match status" value="1"/>
</dbReference>
<dbReference type="OMA" id="HCPVERS"/>
<proteinExistence type="inferred from homology"/>
<dbReference type="GO" id="GO:0016747">
    <property type="term" value="F:acyltransferase activity, transferring groups other than amino-acyl groups"/>
    <property type="evidence" value="ECO:0007669"/>
    <property type="project" value="InterPro"/>
</dbReference>
<dbReference type="EnsemblPlants" id="OPUNC10G03070.1">
    <property type="protein sequence ID" value="OPUNC10G03070.1"/>
    <property type="gene ID" value="OPUNC10G03070"/>
</dbReference>
<dbReference type="PANTHER" id="PTHR11877">
    <property type="entry name" value="HYDROXYMETHYLGLUTARYL-COA SYNTHASE"/>
    <property type="match status" value="1"/>
</dbReference>
<dbReference type="InterPro" id="IPR012328">
    <property type="entry name" value="Chalcone/stilbene_synt_C"/>
</dbReference>
<name>A0A0E0M5V0_ORYPU</name>
<evidence type="ECO:0000313" key="4">
    <source>
        <dbReference type="Proteomes" id="UP000026962"/>
    </source>
</evidence>
<dbReference type="eggNOG" id="ENOG502QRSY">
    <property type="taxonomic scope" value="Eukaryota"/>
</dbReference>
<reference evidence="3" key="2">
    <citation type="submission" date="2018-05" db="EMBL/GenBank/DDBJ databases">
        <title>OpunRS2 (Oryza punctata Reference Sequence Version 2).</title>
        <authorList>
            <person name="Zhang J."/>
            <person name="Kudrna D."/>
            <person name="Lee S."/>
            <person name="Talag J."/>
            <person name="Welchert J."/>
            <person name="Wing R.A."/>
        </authorList>
    </citation>
    <scope>NUCLEOTIDE SEQUENCE [LARGE SCALE GENOMIC DNA]</scope>
</reference>
<dbReference type="PANTHER" id="PTHR11877:SF23">
    <property type="entry name" value="OS10G0177300 PROTEIN"/>
    <property type="match status" value="1"/>
</dbReference>
<dbReference type="HOGENOM" id="CLU_034992_5_1_1"/>
<dbReference type="SUPFAM" id="SSF53901">
    <property type="entry name" value="Thiolase-like"/>
    <property type="match status" value="1"/>
</dbReference>